<organism evidence="2 3">
    <name type="scientific">Anatilimnocola aggregata</name>
    <dbReference type="NCBI Taxonomy" id="2528021"/>
    <lineage>
        <taxon>Bacteria</taxon>
        <taxon>Pseudomonadati</taxon>
        <taxon>Planctomycetota</taxon>
        <taxon>Planctomycetia</taxon>
        <taxon>Pirellulales</taxon>
        <taxon>Pirellulaceae</taxon>
        <taxon>Anatilimnocola</taxon>
    </lineage>
</organism>
<dbReference type="GO" id="GO:0006508">
    <property type="term" value="P:proteolysis"/>
    <property type="evidence" value="ECO:0007669"/>
    <property type="project" value="UniProtKB-KW"/>
</dbReference>
<dbReference type="EMBL" id="CP036274">
    <property type="protein sequence ID" value="QDU30398.1"/>
    <property type="molecule type" value="Genomic_DNA"/>
</dbReference>
<sequence length="421" mass="44195">MGANANAPSREPQGYLISRTPHASVARIVVPDKTGVSFGSGSLVDVRGEHGLLVTNWHVVRDASGPIYVFFADGFQTPATVVKTDRDWDLAALSIRKPPASQPLKLSTTAPQPGEWLCIAGYGSGDYRAAAGRCTQYVSPAQHLPYEMVEVAAEARQGDSGGPIFNERGEIAGVLFGSGKGSTSGSYAGRVANFLQGVVPVAPPAIAAAPSAIVPTPNAPNETNDPPAADAHLFAAATQTDTDNDGQWQPRQQAPESHSSSPALAVQAGPPPPPRPEVAIVDRPGAPPRPLMPLPDRRAEPLTLVNGEEPLEDRTALRPTPTNRDVPLLDGRDLAAAERHNGPIAAEALNVIHTPLPSRIPVSSPLETAPADQLIAAAWKQVGGNTLWDQGKTALAGLGLLGLLYQFWRLNSRPDAVGDDD</sequence>
<dbReference type="AlphaFoldDB" id="A0A517YJK0"/>
<name>A0A517YJK0_9BACT</name>
<keyword evidence="2" id="KW-0645">Protease</keyword>
<evidence type="ECO:0000313" key="3">
    <source>
        <dbReference type="Proteomes" id="UP000315017"/>
    </source>
</evidence>
<evidence type="ECO:0000256" key="1">
    <source>
        <dbReference type="SAM" id="MobiDB-lite"/>
    </source>
</evidence>
<dbReference type="GO" id="GO:0004252">
    <property type="term" value="F:serine-type endopeptidase activity"/>
    <property type="evidence" value="ECO:0007669"/>
    <property type="project" value="InterPro"/>
</dbReference>
<dbReference type="PRINTS" id="PR00834">
    <property type="entry name" value="PROTEASES2C"/>
</dbReference>
<dbReference type="InterPro" id="IPR043504">
    <property type="entry name" value="Peptidase_S1_PA_chymotrypsin"/>
</dbReference>
<keyword evidence="2" id="KW-0378">Hydrolase</keyword>
<proteinExistence type="predicted"/>
<dbReference type="KEGG" id="aagg:ETAA8_55380"/>
<keyword evidence="3" id="KW-1185">Reference proteome</keyword>
<dbReference type="PANTHER" id="PTHR43019:SF23">
    <property type="entry name" value="PROTEASE DO-LIKE 5, CHLOROPLASTIC"/>
    <property type="match status" value="1"/>
</dbReference>
<feature type="compositionally biased region" description="Polar residues" evidence="1">
    <location>
        <begin position="239"/>
        <end position="262"/>
    </location>
</feature>
<dbReference type="SUPFAM" id="SSF50494">
    <property type="entry name" value="Trypsin-like serine proteases"/>
    <property type="match status" value="1"/>
</dbReference>
<evidence type="ECO:0000313" key="2">
    <source>
        <dbReference type="EMBL" id="QDU30398.1"/>
    </source>
</evidence>
<reference evidence="2 3" key="1">
    <citation type="submission" date="2019-02" db="EMBL/GenBank/DDBJ databases">
        <title>Deep-cultivation of Planctomycetes and their phenomic and genomic characterization uncovers novel biology.</title>
        <authorList>
            <person name="Wiegand S."/>
            <person name="Jogler M."/>
            <person name="Boedeker C."/>
            <person name="Pinto D."/>
            <person name="Vollmers J."/>
            <person name="Rivas-Marin E."/>
            <person name="Kohn T."/>
            <person name="Peeters S.H."/>
            <person name="Heuer A."/>
            <person name="Rast P."/>
            <person name="Oberbeckmann S."/>
            <person name="Bunk B."/>
            <person name="Jeske O."/>
            <person name="Meyerdierks A."/>
            <person name="Storesund J.E."/>
            <person name="Kallscheuer N."/>
            <person name="Luecker S."/>
            <person name="Lage O.M."/>
            <person name="Pohl T."/>
            <person name="Merkel B.J."/>
            <person name="Hornburger P."/>
            <person name="Mueller R.-W."/>
            <person name="Bruemmer F."/>
            <person name="Labrenz M."/>
            <person name="Spormann A.M."/>
            <person name="Op den Camp H."/>
            <person name="Overmann J."/>
            <person name="Amann R."/>
            <person name="Jetten M.S.M."/>
            <person name="Mascher T."/>
            <person name="Medema M.H."/>
            <person name="Devos D.P."/>
            <person name="Kaster A.-K."/>
            <person name="Ovreas L."/>
            <person name="Rohde M."/>
            <person name="Galperin M.Y."/>
            <person name="Jogler C."/>
        </authorList>
    </citation>
    <scope>NUCLEOTIDE SEQUENCE [LARGE SCALE GENOMIC DNA]</scope>
    <source>
        <strain evidence="2 3">ETA_A8</strain>
    </source>
</reference>
<dbReference type="InterPro" id="IPR001940">
    <property type="entry name" value="Peptidase_S1C"/>
</dbReference>
<dbReference type="Gene3D" id="2.40.10.10">
    <property type="entry name" value="Trypsin-like serine proteases"/>
    <property type="match status" value="2"/>
</dbReference>
<dbReference type="InterPro" id="IPR009003">
    <property type="entry name" value="Peptidase_S1_PA"/>
</dbReference>
<dbReference type="Pfam" id="PF13365">
    <property type="entry name" value="Trypsin_2"/>
    <property type="match status" value="1"/>
</dbReference>
<dbReference type="Proteomes" id="UP000315017">
    <property type="component" value="Chromosome"/>
</dbReference>
<dbReference type="PANTHER" id="PTHR43019">
    <property type="entry name" value="SERINE ENDOPROTEASE DEGS"/>
    <property type="match status" value="1"/>
</dbReference>
<protein>
    <submittedName>
        <fullName evidence="2">Putative periplasmic serine endoprotease DegP-like</fullName>
        <ecNumber evidence="2">3.4.21.107</ecNumber>
    </submittedName>
</protein>
<gene>
    <name evidence="2" type="primary">degP1_5</name>
    <name evidence="2" type="ORF">ETAA8_55380</name>
</gene>
<accession>A0A517YJK0</accession>
<feature type="region of interest" description="Disordered" evidence="1">
    <location>
        <begin position="239"/>
        <end position="297"/>
    </location>
</feature>
<dbReference type="EC" id="3.4.21.107" evidence="2"/>